<dbReference type="STRING" id="1257118.L8H872"/>
<evidence type="ECO:0008006" key="3">
    <source>
        <dbReference type="Google" id="ProtNLM"/>
    </source>
</evidence>
<dbReference type="Gene3D" id="3.10.20.90">
    <property type="entry name" value="Phosphatidylinositol 3-kinase Catalytic Subunit, Chain A, domain 1"/>
    <property type="match status" value="1"/>
</dbReference>
<proteinExistence type="predicted"/>
<gene>
    <name evidence="1" type="ORF">ACA1_384020</name>
</gene>
<name>L8H872_ACACF</name>
<evidence type="ECO:0000313" key="1">
    <source>
        <dbReference type="EMBL" id="ELR21699.1"/>
    </source>
</evidence>
<evidence type="ECO:0000313" key="2">
    <source>
        <dbReference type="Proteomes" id="UP000011083"/>
    </source>
</evidence>
<dbReference type="KEGG" id="acan:ACA1_384020"/>
<protein>
    <recommendedName>
        <fullName evidence="3">Ubiquitin-like domain-containing protein</fullName>
    </recommendedName>
</protein>
<dbReference type="Proteomes" id="UP000011083">
    <property type="component" value="Unassembled WGS sequence"/>
</dbReference>
<accession>L8H872</accession>
<dbReference type="AlphaFoldDB" id="L8H872"/>
<dbReference type="InterPro" id="IPR029071">
    <property type="entry name" value="Ubiquitin-like_domsf"/>
</dbReference>
<reference evidence="1 2" key="1">
    <citation type="journal article" date="2013" name="Genome Biol.">
        <title>Genome of Acanthamoeba castellanii highlights extensive lateral gene transfer and early evolution of tyrosine kinase signaling.</title>
        <authorList>
            <person name="Clarke M."/>
            <person name="Lohan A.J."/>
            <person name="Liu B."/>
            <person name="Lagkouvardos I."/>
            <person name="Roy S."/>
            <person name="Zafar N."/>
            <person name="Bertelli C."/>
            <person name="Schilde C."/>
            <person name="Kianianmomeni A."/>
            <person name="Burglin T.R."/>
            <person name="Frech C."/>
            <person name="Turcotte B."/>
            <person name="Kopec K.O."/>
            <person name="Synnott J.M."/>
            <person name="Choo C."/>
            <person name="Paponov I."/>
            <person name="Finkler A."/>
            <person name="Soon Heng Tan C."/>
            <person name="Hutchins A.P."/>
            <person name="Weinmeier T."/>
            <person name="Rattei T."/>
            <person name="Chu J.S."/>
            <person name="Gimenez G."/>
            <person name="Irimia M."/>
            <person name="Rigden D.J."/>
            <person name="Fitzpatrick D.A."/>
            <person name="Lorenzo-Morales J."/>
            <person name="Bateman A."/>
            <person name="Chiu C.H."/>
            <person name="Tang P."/>
            <person name="Hegemann P."/>
            <person name="Fromm H."/>
            <person name="Raoult D."/>
            <person name="Greub G."/>
            <person name="Miranda-Saavedra D."/>
            <person name="Chen N."/>
            <person name="Nash P."/>
            <person name="Ginger M.L."/>
            <person name="Horn M."/>
            <person name="Schaap P."/>
            <person name="Caler L."/>
            <person name="Loftus B."/>
        </authorList>
    </citation>
    <scope>NUCLEOTIDE SEQUENCE [LARGE SCALE GENOMIC DNA]</scope>
    <source>
        <strain evidence="1 2">Neff</strain>
    </source>
</reference>
<sequence length="101" mass="11200">MKLSLAKTEDRAPSYDEESNIFQPLALQIVTPEGTTITMQVTTGDTISIIKKRLEVEHSIAYKETVLTLNDKVMIEPLSLNDFADLPAVDPVIVCKVLDKP</sequence>
<dbReference type="SUPFAM" id="SSF54236">
    <property type="entry name" value="Ubiquitin-like"/>
    <property type="match status" value="1"/>
</dbReference>
<dbReference type="RefSeq" id="XP_004347081.1">
    <property type="nucleotide sequence ID" value="XM_004347031.1"/>
</dbReference>
<dbReference type="GeneID" id="14922613"/>
<dbReference type="OrthoDB" id="409180at2759"/>
<dbReference type="EMBL" id="KB007900">
    <property type="protein sequence ID" value="ELR21699.1"/>
    <property type="molecule type" value="Genomic_DNA"/>
</dbReference>
<keyword evidence="2" id="KW-1185">Reference proteome</keyword>
<dbReference type="VEuPathDB" id="AmoebaDB:ACA1_384020"/>
<organism evidence="1 2">
    <name type="scientific">Acanthamoeba castellanii (strain ATCC 30010 / Neff)</name>
    <dbReference type="NCBI Taxonomy" id="1257118"/>
    <lineage>
        <taxon>Eukaryota</taxon>
        <taxon>Amoebozoa</taxon>
        <taxon>Discosea</taxon>
        <taxon>Longamoebia</taxon>
        <taxon>Centramoebida</taxon>
        <taxon>Acanthamoebidae</taxon>
        <taxon>Acanthamoeba</taxon>
    </lineage>
</organism>